<feature type="compositionally biased region" description="Basic and acidic residues" evidence="1">
    <location>
        <begin position="1958"/>
        <end position="1976"/>
    </location>
</feature>
<feature type="region of interest" description="Disordered" evidence="1">
    <location>
        <begin position="607"/>
        <end position="633"/>
    </location>
</feature>
<feature type="region of interest" description="Disordered" evidence="1">
    <location>
        <begin position="718"/>
        <end position="749"/>
    </location>
</feature>
<feature type="compositionally biased region" description="Polar residues" evidence="1">
    <location>
        <begin position="308"/>
        <end position="324"/>
    </location>
</feature>
<feature type="compositionally biased region" description="Basic and acidic residues" evidence="1">
    <location>
        <begin position="1791"/>
        <end position="1801"/>
    </location>
</feature>
<feature type="compositionally biased region" description="Basic and acidic residues" evidence="1">
    <location>
        <begin position="1835"/>
        <end position="1851"/>
    </location>
</feature>
<evidence type="ECO:0000313" key="3">
    <source>
        <dbReference type="Proteomes" id="UP001558652"/>
    </source>
</evidence>
<feature type="compositionally biased region" description="Basic and acidic residues" evidence="1">
    <location>
        <begin position="1"/>
        <end position="38"/>
    </location>
</feature>
<feature type="region of interest" description="Disordered" evidence="1">
    <location>
        <begin position="1541"/>
        <end position="1991"/>
    </location>
</feature>
<comment type="caution">
    <text evidence="2">The sequence shown here is derived from an EMBL/GenBank/DDBJ whole genome shotgun (WGS) entry which is preliminary data.</text>
</comment>
<feature type="region of interest" description="Disordered" evidence="1">
    <location>
        <begin position="494"/>
        <end position="517"/>
    </location>
</feature>
<feature type="region of interest" description="Disordered" evidence="1">
    <location>
        <begin position="1"/>
        <end position="85"/>
    </location>
</feature>
<feature type="compositionally biased region" description="Basic and acidic residues" evidence="1">
    <location>
        <begin position="336"/>
        <end position="346"/>
    </location>
</feature>
<feature type="compositionally biased region" description="Basic residues" evidence="1">
    <location>
        <begin position="1091"/>
        <end position="1110"/>
    </location>
</feature>
<feature type="compositionally biased region" description="Basic and acidic residues" evidence="1">
    <location>
        <begin position="1647"/>
        <end position="1657"/>
    </location>
</feature>
<feature type="compositionally biased region" description="Basic and acidic residues" evidence="1">
    <location>
        <begin position="1763"/>
        <end position="1779"/>
    </location>
</feature>
<feature type="compositionally biased region" description="Basic residues" evidence="1">
    <location>
        <begin position="391"/>
        <end position="402"/>
    </location>
</feature>
<dbReference type="Proteomes" id="UP001558652">
    <property type="component" value="Unassembled WGS sequence"/>
</dbReference>
<feature type="region of interest" description="Disordered" evidence="1">
    <location>
        <begin position="1067"/>
        <end position="1127"/>
    </location>
</feature>
<organism evidence="2 3">
    <name type="scientific">Ranatra chinensis</name>
    <dbReference type="NCBI Taxonomy" id="642074"/>
    <lineage>
        <taxon>Eukaryota</taxon>
        <taxon>Metazoa</taxon>
        <taxon>Ecdysozoa</taxon>
        <taxon>Arthropoda</taxon>
        <taxon>Hexapoda</taxon>
        <taxon>Insecta</taxon>
        <taxon>Pterygota</taxon>
        <taxon>Neoptera</taxon>
        <taxon>Paraneoptera</taxon>
        <taxon>Hemiptera</taxon>
        <taxon>Heteroptera</taxon>
        <taxon>Panheteroptera</taxon>
        <taxon>Nepomorpha</taxon>
        <taxon>Nepidae</taxon>
        <taxon>Ranatrinae</taxon>
        <taxon>Ranatra</taxon>
    </lineage>
</organism>
<dbReference type="EMBL" id="JBFDAA010000011">
    <property type="protein sequence ID" value="KAL1123913.1"/>
    <property type="molecule type" value="Genomic_DNA"/>
</dbReference>
<feature type="compositionally biased region" description="Basic and acidic residues" evidence="1">
    <location>
        <begin position="1503"/>
        <end position="1513"/>
    </location>
</feature>
<protein>
    <submittedName>
        <fullName evidence="2">Uncharacterized protein</fullName>
    </submittedName>
</protein>
<feature type="compositionally biased region" description="Basic and acidic residues" evidence="1">
    <location>
        <begin position="1575"/>
        <end position="1585"/>
    </location>
</feature>
<feature type="compositionally biased region" description="Basic and acidic residues" evidence="1">
    <location>
        <begin position="1619"/>
        <end position="1635"/>
    </location>
</feature>
<feature type="compositionally biased region" description="Basic and acidic residues" evidence="1">
    <location>
        <begin position="737"/>
        <end position="747"/>
    </location>
</feature>
<feature type="compositionally biased region" description="Basic and acidic residues" evidence="1">
    <location>
        <begin position="1863"/>
        <end position="1873"/>
    </location>
</feature>
<sequence>MKQGTVRKDARNEADAKKIEERNKEMKERLKQIKERKATTANLLSKAHEGARKGGGIDLKEEVSNDQEPEVLARSCGGGSTVDVENPVTSVIDEAHEGTRKGGGIDLKEEVSNDQEPEVLARSCGVGSTVDVENPVISVNAEIHGGTTTVGDIPLKEVSNHLESEVMAGSCGGGSISSVKFEGRTLLEPSNLQNDDGSSALPNRMKFTEEDLPQVKDRILKNIMRARYFKELMEKARENPLLNTQLKTLLEPSNLQNDDSSSAPPHQMKFSGEELPHIKDHILKNIMRARYFKELLEKTRENNPLLNTKGMTIEQETSVSNGTPTPKGDEPCVTSMEERTSTKDTSDGCTIGGECSKASVKESSSKPRTRLKNIEDGSTSTDSDSMDILLKPKRQSKSRRARKQEMRERYKILKKRCEKFQEQKLTLVDEAHEGARKGGGIDLKEEVSNDQEPEVLARSCGGGSTVDVEYPVIYIDVEGITLELENSLYKRTRTPKGDEPCVTSMEERTSTKDTSDGCSIGGECSKATVKLNILLEPSNLQNDDSSSAPPYQMKFSEEELPQIEGSILKSIIRARYFEELLEKIRENNPYFNIKGLTIEVEASVSNGTPTSKGDEPCVTSMEERTSTKDTSDGCTIGGECSKASVKLNILLEPSNLQNDDSSSAPPYQMKFSEEELPQIKDYILKGIMRTRYFKELLEKTRENNPPLNIKGMTIGLETSVSNGTPTTKGDEPCVTSMEERTSTKDTSDGCTIGGECSKASVKAHEGTGKGEGIDLKEEVSNDQEPEVLARSCGGGSTVDVENPVTSVNAKAHKGARKGGGIDLKEEVSNDQEPGVLVRSCGSCSTVDVEKPIKSFSAEEERDKLIEELEAFRKDFYPLYGIKCKDNADDMENSQHIYECTFERERMRDRKEALRQKRDKILRPVVTSRRGIRSRRLRKRLERFEAENPPSEEELNEDFETLRRAYGPKHDTDSEVEDFEIMEYISLCRLKREHMEQRREILIAKHEGMLRREDDLELRQERQQRLKRQLEQILTHSLKNETDSEQGECMEGLEDSMSLNDVEKSIIKKKKKSKKSKRGAVMEGDEGGTKCNPRKVGKMISKSGKRKKGTKHVPTETDNIPQHAARKKRNPKLEAYRLMLEEKQKEAFEKTKERTRPGINPKYHYLNQKKPAQNVIERAIPGPPRPATKSKLIKPVANKRCNLKVEAMRLEEKRRQKEAFEESKLKTRPGINPKYHYLNRKRPSQEDRAETVPACRKPNRLAANQHKMGARQNTNSDHDVDPERKLEGRVGVAFGGCNVEDSCPPPQRIQRGGKLQWPSVCWYSWHLVHSTVLRDLQVSSILTSEKNTRLTSKISALFAAGSRSIKNKATWIGGGLAVAEAEVLVVGVLLVPAEAEEGVVVLGDEQWWPSVPVSWLPDGVVVSTPDYHAMGPGFDSIIGQSWLNARLASRPLGGVSAADRQLIPRGVGSLPGMEDSVDHHPTSRVKKPNTVHRKPRNSSFDETAAEKIEEETKGGRKKMAKFPNMGVSAADRQLIPRGVGSLPGMEDSVDHHPTSRVRKPDTVHRKPRNSSFDETAAEKIEEETKGGRKKMAKFSNKGVSAADRQLIPRGVGSLPGMEDSVDHHPTSRVKKPDTVHRKPRNSSFDETAAEKIEEETKGGRKKMAKFPNKGVSAADRQLIPRGVGSLPGMEDSVDHHPTSRVKKPDTVHRKPRNSSFDETAAEKIEEETKGGRKKMAKFPNMGVSAADRQLIPRGVGSLPGMEDSVDHHPTSRVKKPDTVHRKPRNSSFDETAAEKIEEETKGGRKKMAKFPNMGVSAADRQLIPRGVGSLPGMEDSVDHHPTSRVKKPDTVHRKPRNSSFDETAAEKIEEETKGGRKKMAKFPNMGVSAADRQLIPRGVGSLPGMEDSVDHHPTSRVKKPDTVHRKPRNSSFDETAAEKIEEETKGGRKKMAKFSNKNAKLEAKKGEKMGVPRENAAEYHNLAGKPTSRRID</sequence>
<feature type="region of interest" description="Disordered" evidence="1">
    <location>
        <begin position="308"/>
        <end position="405"/>
    </location>
</feature>
<keyword evidence="3" id="KW-1185">Reference proteome</keyword>
<feature type="compositionally biased region" description="Basic and acidic residues" evidence="1">
    <location>
        <begin position="1719"/>
        <end position="1729"/>
    </location>
</feature>
<feature type="compositionally biased region" description="Basic and acidic residues" evidence="1">
    <location>
        <begin position="1907"/>
        <end position="1923"/>
    </location>
</feature>
<reference evidence="2 3" key="1">
    <citation type="submission" date="2024-07" db="EMBL/GenBank/DDBJ databases">
        <title>Chromosome-level genome assembly of the water stick insect Ranatra chinensis (Heteroptera: Nepidae).</title>
        <authorList>
            <person name="Liu X."/>
        </authorList>
    </citation>
    <scope>NUCLEOTIDE SEQUENCE [LARGE SCALE GENOMIC DNA]</scope>
    <source>
        <strain evidence="2">Cailab_2021Rc</strain>
        <tissue evidence="2">Muscle</tissue>
    </source>
</reference>
<feature type="compositionally biased region" description="Polar residues" evidence="1">
    <location>
        <begin position="718"/>
        <end position="727"/>
    </location>
</feature>
<feature type="region of interest" description="Disordered" evidence="1">
    <location>
        <begin position="1469"/>
        <end position="1517"/>
    </location>
</feature>
<feature type="compositionally biased region" description="Basic and acidic residues" evidence="1">
    <location>
        <begin position="621"/>
        <end position="631"/>
    </location>
</feature>
<proteinExistence type="predicted"/>
<name>A0ABD0YRT8_9HEMI</name>
<feature type="compositionally biased region" description="Basic and acidic residues" evidence="1">
    <location>
        <begin position="1935"/>
        <end position="1945"/>
    </location>
</feature>
<feature type="compositionally biased region" description="Low complexity" evidence="1">
    <location>
        <begin position="376"/>
        <end position="387"/>
    </location>
</feature>
<feature type="compositionally biased region" description="Basic residues" evidence="1">
    <location>
        <begin position="1067"/>
        <end position="1077"/>
    </location>
</feature>
<feature type="compositionally biased region" description="Basic residues" evidence="1">
    <location>
        <begin position="1481"/>
        <end position="1495"/>
    </location>
</feature>
<feature type="compositionally biased region" description="Basic and acidic residues" evidence="1">
    <location>
        <begin position="1547"/>
        <end position="1563"/>
    </location>
</feature>
<gene>
    <name evidence="2" type="ORF">AAG570_001683</name>
</gene>
<accession>A0ABD0YRT8</accession>
<feature type="compositionally biased region" description="Basic and acidic residues" evidence="1">
    <location>
        <begin position="1691"/>
        <end position="1707"/>
    </location>
</feature>
<evidence type="ECO:0000256" key="1">
    <source>
        <dbReference type="SAM" id="MobiDB-lite"/>
    </source>
</evidence>
<feature type="compositionally biased region" description="Basic and acidic residues" evidence="1">
    <location>
        <begin position="495"/>
        <end position="515"/>
    </location>
</feature>
<evidence type="ECO:0000313" key="2">
    <source>
        <dbReference type="EMBL" id="KAL1123913.1"/>
    </source>
</evidence>